<dbReference type="Pfam" id="PF10312">
    <property type="entry name" value="Cactin_mid"/>
    <property type="match status" value="1"/>
</dbReference>
<feature type="domain" description="Splicing factor Cactin C-terminal" evidence="5">
    <location>
        <begin position="544"/>
        <end position="679"/>
    </location>
</feature>
<protein>
    <recommendedName>
        <fullName evidence="2">Splicing factor Cactin</fullName>
    </recommendedName>
</protein>
<dbReference type="PANTHER" id="PTHR21737">
    <property type="entry name" value="POLYGLUTAMINE BINDING PROTEIN 1/MARVEL MEMBRANE-ASSOCIATING DOMAIN CONTAINING 3"/>
    <property type="match status" value="1"/>
</dbReference>
<dbReference type="PANTHER" id="PTHR21737:SF4">
    <property type="entry name" value="SPLICING FACTOR CACTIN"/>
    <property type="match status" value="1"/>
</dbReference>
<dbReference type="GO" id="GO:0045292">
    <property type="term" value="P:mRNA cis splicing, via spliceosome"/>
    <property type="evidence" value="ECO:0007669"/>
    <property type="project" value="TreeGrafter"/>
</dbReference>
<evidence type="ECO:0000313" key="7">
    <source>
        <dbReference type="EMBL" id="GMK59549.1"/>
    </source>
</evidence>
<dbReference type="GO" id="GO:0005681">
    <property type="term" value="C:spliceosomal complex"/>
    <property type="evidence" value="ECO:0007669"/>
    <property type="project" value="TreeGrafter"/>
</dbReference>
<feature type="compositionally biased region" description="Acidic residues" evidence="4">
    <location>
        <begin position="410"/>
        <end position="440"/>
    </location>
</feature>
<reference evidence="7" key="1">
    <citation type="journal article" date="2023" name="BMC Genomics">
        <title>Chromosome-level genome assemblies of Cutaneotrichosporon spp. (Trichosporonales, Basidiomycota) reveal imbalanced evolution between nucleotide sequences and chromosome synteny.</title>
        <authorList>
            <person name="Kobayashi Y."/>
            <person name="Kayamori A."/>
            <person name="Aoki K."/>
            <person name="Shiwa Y."/>
            <person name="Matsutani M."/>
            <person name="Fujita N."/>
            <person name="Sugita T."/>
            <person name="Iwasaki W."/>
            <person name="Tanaka N."/>
            <person name="Takashima M."/>
        </authorList>
    </citation>
    <scope>NUCLEOTIDE SEQUENCE</scope>
    <source>
        <strain evidence="7">HIS016</strain>
    </source>
</reference>
<evidence type="ECO:0000313" key="8">
    <source>
        <dbReference type="Proteomes" id="UP001222932"/>
    </source>
</evidence>
<keyword evidence="8" id="KW-1185">Reference proteome</keyword>
<evidence type="ECO:0000256" key="3">
    <source>
        <dbReference type="SAM" id="Coils"/>
    </source>
</evidence>
<proteinExistence type="inferred from homology"/>
<feature type="region of interest" description="Disordered" evidence="4">
    <location>
        <begin position="404"/>
        <end position="440"/>
    </location>
</feature>
<keyword evidence="3" id="KW-0175">Coiled coil</keyword>
<name>A0AAD3TZ58_9TREE</name>
<comment type="similarity">
    <text evidence="1">Belongs to the CACTIN family.</text>
</comment>
<evidence type="ECO:0000259" key="6">
    <source>
        <dbReference type="Pfam" id="PF10312"/>
    </source>
</evidence>
<sequence length="679" mass="77768">MIGNGGSVQRTARGGSAVTLYERSEESATAVIVNARNEIVMIAMIGIGSGGEKTVLGVSRRRERRREDEERRRRKEERRAKRQRESRSRSPARPSPRPSAAVALHYADTGKFEWHKKKDKDKALGLSPEEAARRDAARRLEAEEELAKLQKKRAEREVERALREEEETRLRRAADDAAMAGWVAKEDAFLLEQSRRRAGIRLREQRAKAIDFLAINLRFASTGRSAASMVRDNPRAEEVVREEDEEAWGWADAGYAFEIDEPYRIFDNLSLDECVQLEADIAMYRSLERAKINVAFWDAMAVLCTHHLRELRNPDQAKGGRLHDAGVQDAASKIVEGLSFRRLDELEARTREMLPGAADPEFWRLVLRKIEVQKAIVKLNAVHEVVLKNRLELFRKRQRDEAAKAHVDLGESDDEGEGESDLDPGWEGEEEVEEEVEEDDKVEAYDPAMSPRPVDVARLGDDARLPTLTHADYLAALFAARRKVSSETFAPKPPQQEVEDTDAATERHWRARIAAESAHLDEDEGLEDMDEADLAEGMPATYNWGNKYRPRKPRFYNRIHTGYEWTSYNKGHYDKENPPPKIVMGYRFHIFYPDLMCRASVGHTDASDKSTPPSYDRVPVPGDDGTELLVFRAGPPYEDVAFRIVRKQWDYSHRRGFRSHFDRGVLQLAFKFQRDTYRK</sequence>
<dbReference type="InterPro" id="IPR019134">
    <property type="entry name" value="Cactin_C"/>
</dbReference>
<dbReference type="SMART" id="SM01050">
    <property type="entry name" value="CactinC_cactus"/>
    <property type="match status" value="1"/>
</dbReference>
<dbReference type="EMBL" id="BTCM01000008">
    <property type="protein sequence ID" value="GMK59549.1"/>
    <property type="molecule type" value="Genomic_DNA"/>
</dbReference>
<comment type="caution">
    <text evidence="7">The sequence shown here is derived from an EMBL/GenBank/DDBJ whole genome shotgun (WGS) entry which is preliminary data.</text>
</comment>
<dbReference type="GO" id="GO:0005737">
    <property type="term" value="C:cytoplasm"/>
    <property type="evidence" value="ECO:0007669"/>
    <property type="project" value="TreeGrafter"/>
</dbReference>
<accession>A0AAD3TZ58</accession>
<evidence type="ECO:0000256" key="1">
    <source>
        <dbReference type="ARBA" id="ARBA00006895"/>
    </source>
</evidence>
<dbReference type="Proteomes" id="UP001222932">
    <property type="component" value="Unassembled WGS sequence"/>
</dbReference>
<feature type="region of interest" description="Disordered" evidence="4">
    <location>
        <begin position="57"/>
        <end position="100"/>
    </location>
</feature>
<dbReference type="Pfam" id="PF09732">
    <property type="entry name" value="CactinC_cactus"/>
    <property type="match status" value="1"/>
</dbReference>
<gene>
    <name evidence="7" type="ORF">CspeluHIS016_0801550</name>
</gene>
<feature type="compositionally biased region" description="Basic and acidic residues" evidence="4">
    <location>
        <begin position="65"/>
        <end position="88"/>
    </location>
</feature>
<feature type="coiled-coil region" evidence="3">
    <location>
        <begin position="132"/>
        <end position="171"/>
    </location>
</feature>
<evidence type="ECO:0000256" key="2">
    <source>
        <dbReference type="ARBA" id="ARBA00034534"/>
    </source>
</evidence>
<evidence type="ECO:0000256" key="4">
    <source>
        <dbReference type="SAM" id="MobiDB-lite"/>
    </source>
</evidence>
<evidence type="ECO:0000259" key="5">
    <source>
        <dbReference type="Pfam" id="PF09732"/>
    </source>
</evidence>
<reference evidence="7" key="2">
    <citation type="submission" date="2023-06" db="EMBL/GenBank/DDBJ databases">
        <authorList>
            <person name="Kobayashi Y."/>
            <person name="Kayamori A."/>
            <person name="Aoki K."/>
            <person name="Shiwa Y."/>
            <person name="Fujita N."/>
            <person name="Sugita T."/>
            <person name="Iwasaki W."/>
            <person name="Tanaka N."/>
            <person name="Takashima M."/>
        </authorList>
    </citation>
    <scope>NUCLEOTIDE SEQUENCE</scope>
    <source>
        <strain evidence="7">HIS016</strain>
    </source>
</reference>
<dbReference type="AlphaFoldDB" id="A0AAD3TZ58"/>
<organism evidence="7 8">
    <name type="scientific">Cutaneotrichosporon spelunceum</name>
    <dbReference type="NCBI Taxonomy" id="1672016"/>
    <lineage>
        <taxon>Eukaryota</taxon>
        <taxon>Fungi</taxon>
        <taxon>Dikarya</taxon>
        <taxon>Basidiomycota</taxon>
        <taxon>Agaricomycotina</taxon>
        <taxon>Tremellomycetes</taxon>
        <taxon>Trichosporonales</taxon>
        <taxon>Trichosporonaceae</taxon>
        <taxon>Cutaneotrichosporon</taxon>
    </lineage>
</organism>
<dbReference type="InterPro" id="IPR018816">
    <property type="entry name" value="Cactin_central"/>
</dbReference>
<feature type="domain" description="Splicing factor cactin central" evidence="6">
    <location>
        <begin position="172"/>
        <end position="383"/>
    </location>
</feature>